<dbReference type="InterPro" id="IPR001347">
    <property type="entry name" value="SIS_dom"/>
</dbReference>
<reference evidence="6 7" key="1">
    <citation type="submission" date="2018-06" db="EMBL/GenBank/DDBJ databases">
        <authorList>
            <consortium name="Pathogen Informatics"/>
            <person name="Doyle S."/>
        </authorList>
    </citation>
    <scope>NUCLEOTIDE SEQUENCE [LARGE SCALE GENOMIC DNA]</scope>
    <source>
        <strain evidence="6 7">NCTC4824</strain>
    </source>
</reference>
<dbReference type="AlphaFoldDB" id="A0A2X4YYU7"/>
<evidence type="ECO:0000256" key="3">
    <source>
        <dbReference type="ARBA" id="ARBA00023163"/>
    </source>
</evidence>
<dbReference type="GO" id="GO:0097367">
    <property type="term" value="F:carbohydrate derivative binding"/>
    <property type="evidence" value="ECO:0007669"/>
    <property type="project" value="InterPro"/>
</dbReference>
<keyword evidence="2" id="KW-0238">DNA-binding</keyword>
<keyword evidence="7" id="KW-1185">Reference proteome</keyword>
<dbReference type="GO" id="GO:1901135">
    <property type="term" value="P:carbohydrate derivative metabolic process"/>
    <property type="evidence" value="ECO:0007669"/>
    <property type="project" value="InterPro"/>
</dbReference>
<dbReference type="SUPFAM" id="SSF46689">
    <property type="entry name" value="Homeodomain-like"/>
    <property type="match status" value="1"/>
</dbReference>
<dbReference type="CDD" id="cd05013">
    <property type="entry name" value="SIS_RpiR"/>
    <property type="match status" value="1"/>
</dbReference>
<dbReference type="GO" id="GO:0003677">
    <property type="term" value="F:DNA binding"/>
    <property type="evidence" value="ECO:0007669"/>
    <property type="project" value="UniProtKB-KW"/>
</dbReference>
<dbReference type="GO" id="GO:0003700">
    <property type="term" value="F:DNA-binding transcription factor activity"/>
    <property type="evidence" value="ECO:0007669"/>
    <property type="project" value="InterPro"/>
</dbReference>
<dbReference type="Pfam" id="PF01380">
    <property type="entry name" value="SIS"/>
    <property type="match status" value="1"/>
</dbReference>
<accession>A0A2X4YYU7</accession>
<evidence type="ECO:0000313" key="6">
    <source>
        <dbReference type="EMBL" id="SQI53544.1"/>
    </source>
</evidence>
<keyword evidence="3" id="KW-0804">Transcription</keyword>
<feature type="domain" description="HTH rpiR-type" evidence="4">
    <location>
        <begin position="2"/>
        <end position="78"/>
    </location>
</feature>
<dbReference type="InterPro" id="IPR047640">
    <property type="entry name" value="RpiR-like"/>
</dbReference>
<organism evidence="6 7">
    <name type="scientific">Lederbergia lenta</name>
    <name type="common">Bacillus lentus</name>
    <dbReference type="NCBI Taxonomy" id="1467"/>
    <lineage>
        <taxon>Bacteria</taxon>
        <taxon>Bacillati</taxon>
        <taxon>Bacillota</taxon>
        <taxon>Bacilli</taxon>
        <taxon>Bacillales</taxon>
        <taxon>Bacillaceae</taxon>
        <taxon>Lederbergia</taxon>
    </lineage>
</organism>
<evidence type="ECO:0000259" key="4">
    <source>
        <dbReference type="PROSITE" id="PS51071"/>
    </source>
</evidence>
<dbReference type="InterPro" id="IPR035472">
    <property type="entry name" value="RpiR-like_SIS"/>
</dbReference>
<dbReference type="Proteomes" id="UP000249134">
    <property type="component" value="Chromosome 1"/>
</dbReference>
<gene>
    <name evidence="6" type="primary">ybbH_2</name>
    <name evidence="6" type="ORF">NCTC4824_00949</name>
</gene>
<dbReference type="SUPFAM" id="SSF53697">
    <property type="entry name" value="SIS domain"/>
    <property type="match status" value="1"/>
</dbReference>
<name>A0A2X4YYU7_LEDLE</name>
<feature type="domain" description="SIS" evidence="5">
    <location>
        <begin position="110"/>
        <end position="249"/>
    </location>
</feature>
<dbReference type="InterPro" id="IPR009057">
    <property type="entry name" value="Homeodomain-like_sf"/>
</dbReference>
<dbReference type="PROSITE" id="PS51071">
    <property type="entry name" value="HTH_RPIR"/>
    <property type="match status" value="1"/>
</dbReference>
<dbReference type="PANTHER" id="PTHR30514">
    <property type="entry name" value="GLUCOKINASE"/>
    <property type="match status" value="1"/>
</dbReference>
<dbReference type="EMBL" id="LS483476">
    <property type="protein sequence ID" value="SQI53544.1"/>
    <property type="molecule type" value="Genomic_DNA"/>
</dbReference>
<evidence type="ECO:0000256" key="1">
    <source>
        <dbReference type="ARBA" id="ARBA00023015"/>
    </source>
</evidence>
<dbReference type="Gene3D" id="1.10.10.10">
    <property type="entry name" value="Winged helix-like DNA-binding domain superfamily/Winged helix DNA-binding domain"/>
    <property type="match status" value="1"/>
</dbReference>
<keyword evidence="1" id="KW-0805">Transcription regulation</keyword>
<sequence>MVTLLKEIQSRYSSLSEKERSLADYLLASPIEASQSNIKDIAAKTDISVATITRFCKKVSCRNFVELKIKLAREAYQDGKDNVDSQLKLQYEDILHDIQGLSGQRALEEAMQLIKTAKNIYIYGLGSSGLAAQELNYRLSRMGFASEAVTDPHLMIIRSALFQEGDLLLAFSRSGQTRDLLHSVMEAKNNGAKVVSFTAYGDTPLTKLSEAVLWTIHPIRTGYISTGLDLSVLYLIDRISLFFLQDKKRQETYQKTVTAISSEAYIENNR</sequence>
<protein>
    <submittedName>
        <fullName evidence="6">RpiR family transcriptional regulator</fullName>
    </submittedName>
</protein>
<dbReference type="InterPro" id="IPR046348">
    <property type="entry name" value="SIS_dom_sf"/>
</dbReference>
<dbReference type="Pfam" id="PF01418">
    <property type="entry name" value="HTH_6"/>
    <property type="match status" value="1"/>
</dbReference>
<evidence type="ECO:0000313" key="7">
    <source>
        <dbReference type="Proteomes" id="UP000249134"/>
    </source>
</evidence>
<dbReference type="KEGG" id="blen:NCTC4824_00949"/>
<dbReference type="PROSITE" id="PS51464">
    <property type="entry name" value="SIS"/>
    <property type="match status" value="1"/>
</dbReference>
<dbReference type="InterPro" id="IPR036388">
    <property type="entry name" value="WH-like_DNA-bd_sf"/>
</dbReference>
<dbReference type="PANTHER" id="PTHR30514:SF21">
    <property type="entry name" value="RPIR-FAMILY TRANSCRIPTIONAL REGULATOR"/>
    <property type="match status" value="1"/>
</dbReference>
<evidence type="ECO:0000256" key="2">
    <source>
        <dbReference type="ARBA" id="ARBA00023125"/>
    </source>
</evidence>
<evidence type="ECO:0000259" key="5">
    <source>
        <dbReference type="PROSITE" id="PS51464"/>
    </source>
</evidence>
<proteinExistence type="predicted"/>
<dbReference type="Gene3D" id="3.40.50.10490">
    <property type="entry name" value="Glucose-6-phosphate isomerase like protein, domain 1"/>
    <property type="match status" value="1"/>
</dbReference>
<dbReference type="RefSeq" id="WP_066135761.1">
    <property type="nucleotide sequence ID" value="NZ_CBCSGM010000001.1"/>
</dbReference>
<dbReference type="STRING" id="1348624.GCA_001591545_00049"/>
<dbReference type="InterPro" id="IPR000281">
    <property type="entry name" value="HTH_RpiR"/>
</dbReference>